<proteinExistence type="inferred from homology"/>
<dbReference type="PANTHER" id="PTHR12289:SF41">
    <property type="entry name" value="FAILED AXON CONNECTIONS-RELATED"/>
    <property type="match status" value="1"/>
</dbReference>
<feature type="region of interest" description="Disordered" evidence="8">
    <location>
        <begin position="261"/>
        <end position="332"/>
    </location>
</feature>
<dbReference type="Gene3D" id="1.20.1050.10">
    <property type="match status" value="1"/>
</dbReference>
<feature type="compositionally biased region" description="Low complexity" evidence="8">
    <location>
        <begin position="269"/>
        <end position="305"/>
    </location>
</feature>
<dbReference type="VEuPathDB" id="VectorBase:ADAC009874"/>
<evidence type="ECO:0000313" key="14">
    <source>
        <dbReference type="Proteomes" id="UP000000673"/>
    </source>
</evidence>
<evidence type="ECO:0000256" key="5">
    <source>
        <dbReference type="ARBA" id="ARBA00022927"/>
    </source>
</evidence>
<evidence type="ECO:0000256" key="1">
    <source>
        <dbReference type="ARBA" id="ARBA00004294"/>
    </source>
</evidence>
<dbReference type="EMBL" id="ADMH02002130">
    <property type="protein sequence ID" value="ETN58586.1"/>
    <property type="molecule type" value="Genomic_DNA"/>
</dbReference>
<dbReference type="Pfam" id="PF17171">
    <property type="entry name" value="GST_C_6"/>
    <property type="match status" value="1"/>
</dbReference>
<dbReference type="eggNOG" id="KOG3028">
    <property type="taxonomic scope" value="Eukaryota"/>
</dbReference>
<dbReference type="AlphaFoldDB" id="W5J414"/>
<dbReference type="VEuPathDB" id="VectorBase:ADAR2_001361"/>
<protein>
    <submittedName>
        <fullName evidence="12 13">Metaxin</fullName>
    </submittedName>
</protein>
<reference evidence="12 14" key="1">
    <citation type="journal article" date="2010" name="BMC Genomics">
        <title>Combination of measures distinguishes pre-miRNAs from other stem-loops in the genome of the newly sequenced Anopheles darlingi.</title>
        <authorList>
            <person name="Mendes N.D."/>
            <person name="Freitas A.T."/>
            <person name="Vasconcelos A.T."/>
            <person name="Sagot M.F."/>
        </authorList>
    </citation>
    <scope>NUCLEOTIDE SEQUENCE</scope>
</reference>
<keyword evidence="4" id="KW-1000">Mitochondrion outer membrane</keyword>
<feature type="domain" description="Metaxin glutathione S-transferase" evidence="11">
    <location>
        <begin position="184"/>
        <end position="247"/>
    </location>
</feature>
<evidence type="ECO:0000313" key="12">
    <source>
        <dbReference type="EMBL" id="ETN58586.1"/>
    </source>
</evidence>
<keyword evidence="6" id="KW-0496">Mitochondrion</keyword>
<dbReference type="Pfam" id="PF10568">
    <property type="entry name" value="Tom37"/>
    <property type="match status" value="1"/>
</dbReference>
<organism evidence="12">
    <name type="scientific">Anopheles darlingi</name>
    <name type="common">Mosquito</name>
    <dbReference type="NCBI Taxonomy" id="43151"/>
    <lineage>
        <taxon>Eukaryota</taxon>
        <taxon>Metazoa</taxon>
        <taxon>Ecdysozoa</taxon>
        <taxon>Arthropoda</taxon>
        <taxon>Hexapoda</taxon>
        <taxon>Insecta</taxon>
        <taxon>Pterygota</taxon>
        <taxon>Neoptera</taxon>
        <taxon>Endopterygota</taxon>
        <taxon>Diptera</taxon>
        <taxon>Nematocera</taxon>
        <taxon>Culicoidea</taxon>
        <taxon>Culicidae</taxon>
        <taxon>Anophelinae</taxon>
        <taxon>Anopheles</taxon>
    </lineage>
</organism>
<comment type="similarity">
    <text evidence="2">Belongs to the metaxin family.</text>
</comment>
<dbReference type="HOGENOM" id="CLU_044137_5_0_1"/>
<dbReference type="GO" id="GO:0015031">
    <property type="term" value="P:protein transport"/>
    <property type="evidence" value="ECO:0007669"/>
    <property type="project" value="UniProtKB-KW"/>
</dbReference>
<comment type="subcellular location">
    <subcellularLocation>
        <location evidence="1">Mitochondrion outer membrane</location>
    </subcellularLocation>
</comment>
<keyword evidence="9" id="KW-0812">Transmembrane</keyword>
<evidence type="ECO:0000256" key="7">
    <source>
        <dbReference type="ARBA" id="ARBA00023136"/>
    </source>
</evidence>
<evidence type="ECO:0000256" key="6">
    <source>
        <dbReference type="ARBA" id="ARBA00023128"/>
    </source>
</evidence>
<dbReference type="CDD" id="cd03078">
    <property type="entry name" value="GST_N_Metaxin1_like"/>
    <property type="match status" value="1"/>
</dbReference>
<dbReference type="OMA" id="PWIFSPQ"/>
<evidence type="ECO:0000256" key="3">
    <source>
        <dbReference type="ARBA" id="ARBA00022448"/>
    </source>
</evidence>
<name>W5J414_ANODA</name>
<dbReference type="Proteomes" id="UP000000673">
    <property type="component" value="Unassembled WGS sequence"/>
</dbReference>
<evidence type="ECO:0000259" key="11">
    <source>
        <dbReference type="Pfam" id="PF17171"/>
    </source>
</evidence>
<keyword evidence="7 9" id="KW-0472">Membrane</keyword>
<keyword evidence="5" id="KW-0653">Protein transport</keyword>
<dbReference type="GO" id="GO:0001401">
    <property type="term" value="C:SAM complex"/>
    <property type="evidence" value="ECO:0007669"/>
    <property type="project" value="InterPro"/>
</dbReference>
<evidence type="ECO:0000259" key="10">
    <source>
        <dbReference type="Pfam" id="PF10568"/>
    </source>
</evidence>
<feature type="transmembrane region" description="Helical" evidence="9">
    <location>
        <begin position="337"/>
        <end position="358"/>
    </location>
</feature>
<reference evidence="12" key="2">
    <citation type="submission" date="2010-05" db="EMBL/GenBank/DDBJ databases">
        <authorList>
            <person name="Almeida L.G."/>
            <person name="Nicolas M.F."/>
            <person name="Souza R.C."/>
            <person name="Vasconcelos A.T.R."/>
        </authorList>
    </citation>
    <scope>NUCLEOTIDE SEQUENCE</scope>
</reference>
<dbReference type="SUPFAM" id="SSF47616">
    <property type="entry name" value="GST C-terminal domain-like"/>
    <property type="match status" value="1"/>
</dbReference>
<dbReference type="CDD" id="cd03212">
    <property type="entry name" value="GST_C_Metaxin1_3"/>
    <property type="match status" value="1"/>
</dbReference>
<reference evidence="12" key="3">
    <citation type="journal article" date="2013" name="Nucleic Acids Res.">
        <title>The genome of Anopheles darlingi, the main neotropical malaria vector.</title>
        <authorList>
            <person name="Marinotti O."/>
            <person name="Cerqueira G.C."/>
            <person name="de Almeida L.G."/>
            <person name="Ferro M.I."/>
            <person name="Loreto E.L."/>
            <person name="Zaha A."/>
            <person name="Teixeira S.M."/>
            <person name="Wespiser A.R."/>
            <person name="Almeida E Silva A."/>
            <person name="Schlindwein A.D."/>
            <person name="Pacheco A.C."/>
            <person name="Silva A.L."/>
            <person name="Graveley B.R."/>
            <person name="Walenz B.P."/>
            <person name="Lima Bde A."/>
            <person name="Ribeiro C.A."/>
            <person name="Nunes-Silva C.G."/>
            <person name="de Carvalho C.R."/>
            <person name="Soares C.M."/>
            <person name="de Menezes C.B."/>
            <person name="Matiolli C."/>
            <person name="Caffrey D."/>
            <person name="Araujo D.A."/>
            <person name="de Oliveira D.M."/>
            <person name="Golenbock D."/>
            <person name="Grisard E.C."/>
            <person name="Fantinatti-Garboggini F."/>
            <person name="de Carvalho F.M."/>
            <person name="Barcellos F.G."/>
            <person name="Prosdocimi F."/>
            <person name="May G."/>
            <person name="Azevedo Junior G.M."/>
            <person name="Guimaraes G.M."/>
            <person name="Goldman G.H."/>
            <person name="Padilha I.Q."/>
            <person name="Batista Jda S."/>
            <person name="Ferro J.A."/>
            <person name="Ribeiro J.M."/>
            <person name="Fietto J.L."/>
            <person name="Dabbas K.M."/>
            <person name="Cerdeira L."/>
            <person name="Agnez-Lima L.F."/>
            <person name="Brocchi M."/>
            <person name="de Carvalho M.O."/>
            <person name="Teixeira Mde M."/>
            <person name="Diniz Maia Mde M."/>
            <person name="Goldman M.H."/>
            <person name="Cruz Schneider M.P."/>
            <person name="Felipe M.S."/>
            <person name="Hungria M."/>
            <person name="Nicolas M.F."/>
            <person name="Pereira M."/>
            <person name="Montes M.A."/>
            <person name="Cantao M.E."/>
            <person name="Vincentz M."/>
            <person name="Rafael M.S."/>
            <person name="Silverman N."/>
            <person name="Stoco P.H."/>
            <person name="Souza R.C."/>
            <person name="Vicentini R."/>
            <person name="Gazzinelli R.T."/>
            <person name="Neves Rde O."/>
            <person name="Silva R."/>
            <person name="Astolfi-Filho S."/>
            <person name="Maciel T.E."/>
            <person name="Urmenyi T.P."/>
            <person name="Tadei W.P."/>
            <person name="Camargo E.P."/>
            <person name="de Vasconcelos A.T."/>
        </authorList>
    </citation>
    <scope>NUCLEOTIDE SEQUENCE</scope>
</reference>
<evidence type="ECO:0000256" key="9">
    <source>
        <dbReference type="SAM" id="Phobius"/>
    </source>
</evidence>
<dbReference type="EnsemblMetazoa" id="ADAC009874-RA">
    <property type="protein sequence ID" value="ADAC009874-PA"/>
    <property type="gene ID" value="ADAC009874"/>
</dbReference>
<dbReference type="GO" id="GO:0007005">
    <property type="term" value="P:mitochondrion organization"/>
    <property type="evidence" value="ECO:0007669"/>
    <property type="project" value="TreeGrafter"/>
</dbReference>
<keyword evidence="14" id="KW-1185">Reference proteome</keyword>
<evidence type="ECO:0000256" key="8">
    <source>
        <dbReference type="SAM" id="MobiDB-lite"/>
    </source>
</evidence>
<keyword evidence="9" id="KW-1133">Transmembrane helix</keyword>
<feature type="domain" description="Mitochondrial outer membrane transport complex Sam37/metaxin N-terminal" evidence="10">
    <location>
        <begin position="27"/>
        <end position="152"/>
    </location>
</feature>
<dbReference type="InterPro" id="IPR036282">
    <property type="entry name" value="Glutathione-S-Trfase_C_sf"/>
</dbReference>
<dbReference type="PANTHER" id="PTHR12289">
    <property type="entry name" value="METAXIN RELATED"/>
    <property type="match status" value="1"/>
</dbReference>
<dbReference type="STRING" id="43151.W5J414"/>
<sequence length="383" mass="42633">MRDEMEVPMEVFVYKGEWGLPSIDYECSRLLAYLKFAGASGKVIVHYNGNPFSSPNGLLPYLMADGRTKIAGYGPIVEYLTAHGIAPLGNGREGGDFSNSTLISGHIQYVVENMHPYFMYSLWGDPKNVDTTRTLYAKRIPVPFNFYCPRKYVHRTNDLTQSLAGFTLEDSLEFHDVSELADNARRCLNWIAEKLQDNRWFLGNERPSEVDALLYGYLSVLSKLALPNNALQNHIRQCPKLVQFVDRTTATYFAKEGFNSFTANGGTGQQQQQPHKQQQQNDSSNKSSPNEPSSSSSSSSKSGEGSSKGKGPSGEQPFYNGQQQDPDDGPKERRKRYILSGLVASVAMIGYAILNGILTLPSEGNYGNFIQYDDSGDYDEDDN</sequence>
<evidence type="ECO:0000256" key="4">
    <source>
        <dbReference type="ARBA" id="ARBA00022787"/>
    </source>
</evidence>
<evidence type="ECO:0000256" key="2">
    <source>
        <dbReference type="ARBA" id="ARBA00009170"/>
    </source>
</evidence>
<gene>
    <name evidence="12" type="ORF">AND_009874</name>
</gene>
<dbReference type="InterPro" id="IPR033468">
    <property type="entry name" value="Metaxin_GST"/>
</dbReference>
<keyword evidence="3" id="KW-0813">Transport</keyword>
<reference evidence="13" key="4">
    <citation type="submission" date="2015-06" db="UniProtKB">
        <authorList>
            <consortium name="EnsemblMetazoa"/>
        </authorList>
    </citation>
    <scope>IDENTIFICATION</scope>
</reference>
<evidence type="ECO:0000313" key="13">
    <source>
        <dbReference type="EnsemblMetazoa" id="ADAC009874-PA"/>
    </source>
</evidence>
<accession>W5J414</accession>
<dbReference type="InterPro" id="IPR050931">
    <property type="entry name" value="Mito_Protein_Transport_Metaxin"/>
</dbReference>
<dbReference type="InterPro" id="IPR019564">
    <property type="entry name" value="Sam37/metaxin_N"/>
</dbReference>
<dbReference type="FunCoup" id="W5J414">
    <property type="interactions" value="1355"/>
</dbReference>